<dbReference type="PANTHER" id="PTHR46193:SF10">
    <property type="entry name" value="6-PHOSPHOGLUCONATE PHOSPHATASE"/>
    <property type="match status" value="1"/>
</dbReference>
<dbReference type="SFLD" id="SFLDS00003">
    <property type="entry name" value="Haloacid_Dehalogenase"/>
    <property type="match status" value="1"/>
</dbReference>
<dbReference type="AlphaFoldDB" id="A0A356LDQ8"/>
<dbReference type="CDD" id="cd07526">
    <property type="entry name" value="HAD_BPGM_like"/>
    <property type="match status" value="1"/>
</dbReference>
<evidence type="ECO:0000256" key="4">
    <source>
        <dbReference type="ARBA" id="ARBA00022842"/>
    </source>
</evidence>
<protein>
    <recommendedName>
        <fullName evidence="7">Hydrolase</fullName>
    </recommendedName>
</protein>
<keyword evidence="3" id="KW-0479">Metal-binding</keyword>
<evidence type="ECO:0000313" key="5">
    <source>
        <dbReference type="EMBL" id="HBP28969.1"/>
    </source>
</evidence>
<gene>
    <name evidence="5" type="ORF">DD666_06080</name>
</gene>
<dbReference type="InterPro" id="IPR051600">
    <property type="entry name" value="Beta-PGM-like"/>
</dbReference>
<dbReference type="SUPFAM" id="SSF56784">
    <property type="entry name" value="HAD-like"/>
    <property type="match status" value="1"/>
</dbReference>
<dbReference type="SFLD" id="SFLDG01129">
    <property type="entry name" value="C1.5:_HAD__Beta-PGM__Phosphata"/>
    <property type="match status" value="1"/>
</dbReference>
<keyword evidence="4" id="KW-0460">Magnesium</keyword>
<evidence type="ECO:0000313" key="6">
    <source>
        <dbReference type="Proteomes" id="UP000264036"/>
    </source>
</evidence>
<sequence>MTNTSLDLIIFDCDGVIVDSEVLSTRASAAALAEFGLSLSEAQVADLLVGLTFEAGLKRIHEQYQLVLPPAFAQRKMQLTEQLFRQELAPVPGLVALLARLTLPYCVASNSSHERLRFTFDATQLTHYFAGRTYSADDVVQGKPAPDLFLHAADQHQTPPHRCLVIDDSPSGVRAAVAAGMPVIGFTGGVHALPALAGQLHDAGATWVMPDYDAVSAHIEQYNVKEFS</sequence>
<name>A0A356LDQ8_9BURK</name>
<dbReference type="Pfam" id="PF13419">
    <property type="entry name" value="HAD_2"/>
    <property type="match status" value="1"/>
</dbReference>
<dbReference type="EMBL" id="DOEK01000009">
    <property type="protein sequence ID" value="HBP28969.1"/>
    <property type="molecule type" value="Genomic_DNA"/>
</dbReference>
<evidence type="ECO:0008006" key="7">
    <source>
        <dbReference type="Google" id="ProtNLM"/>
    </source>
</evidence>
<accession>A0A356LDQ8</accession>
<dbReference type="NCBIfam" id="TIGR01509">
    <property type="entry name" value="HAD-SF-IA-v3"/>
    <property type="match status" value="1"/>
</dbReference>
<dbReference type="Proteomes" id="UP000264036">
    <property type="component" value="Unassembled WGS sequence"/>
</dbReference>
<dbReference type="InterPro" id="IPR023214">
    <property type="entry name" value="HAD_sf"/>
</dbReference>
<evidence type="ECO:0000256" key="2">
    <source>
        <dbReference type="ARBA" id="ARBA00006171"/>
    </source>
</evidence>
<proteinExistence type="inferred from homology"/>
<dbReference type="SFLD" id="SFLDG01135">
    <property type="entry name" value="C1.5.6:_HAD__Beta-PGM__Phospha"/>
    <property type="match status" value="1"/>
</dbReference>
<comment type="similarity">
    <text evidence="2">Belongs to the HAD-like hydrolase superfamily. CbbY/CbbZ/Gph/YieH family.</text>
</comment>
<dbReference type="InterPro" id="IPR023198">
    <property type="entry name" value="PGP-like_dom2"/>
</dbReference>
<comment type="caution">
    <text evidence="5">The sequence shown here is derived from an EMBL/GenBank/DDBJ whole genome shotgun (WGS) entry which is preliminary data.</text>
</comment>
<reference evidence="5 6" key="1">
    <citation type="journal article" date="2018" name="Nat. Biotechnol.">
        <title>A standardized bacterial taxonomy based on genome phylogeny substantially revises the tree of life.</title>
        <authorList>
            <person name="Parks D.H."/>
            <person name="Chuvochina M."/>
            <person name="Waite D.W."/>
            <person name="Rinke C."/>
            <person name="Skarshewski A."/>
            <person name="Chaumeil P.A."/>
            <person name="Hugenholtz P."/>
        </authorList>
    </citation>
    <scope>NUCLEOTIDE SEQUENCE [LARGE SCALE GENOMIC DNA]</scope>
    <source>
        <strain evidence="5">UBA10707</strain>
    </source>
</reference>
<dbReference type="Gene3D" id="1.10.150.240">
    <property type="entry name" value="Putative phosphatase, domain 2"/>
    <property type="match status" value="1"/>
</dbReference>
<dbReference type="InterPro" id="IPR036412">
    <property type="entry name" value="HAD-like_sf"/>
</dbReference>
<organism evidence="5 6">
    <name type="scientific">Advenella kashmirensis</name>
    <dbReference type="NCBI Taxonomy" id="310575"/>
    <lineage>
        <taxon>Bacteria</taxon>
        <taxon>Pseudomonadati</taxon>
        <taxon>Pseudomonadota</taxon>
        <taxon>Betaproteobacteria</taxon>
        <taxon>Burkholderiales</taxon>
        <taxon>Alcaligenaceae</taxon>
    </lineage>
</organism>
<dbReference type="GO" id="GO:0003824">
    <property type="term" value="F:catalytic activity"/>
    <property type="evidence" value="ECO:0007669"/>
    <property type="project" value="UniProtKB-ARBA"/>
</dbReference>
<comment type="cofactor">
    <cofactor evidence="1">
        <name>Mg(2+)</name>
        <dbReference type="ChEBI" id="CHEBI:18420"/>
    </cofactor>
</comment>
<dbReference type="InterPro" id="IPR006439">
    <property type="entry name" value="HAD-SF_hydro_IA"/>
</dbReference>
<dbReference type="GO" id="GO:0046872">
    <property type="term" value="F:metal ion binding"/>
    <property type="evidence" value="ECO:0007669"/>
    <property type="project" value="UniProtKB-KW"/>
</dbReference>
<dbReference type="InterPro" id="IPR041492">
    <property type="entry name" value="HAD_2"/>
</dbReference>
<dbReference type="Gene3D" id="3.40.50.1000">
    <property type="entry name" value="HAD superfamily/HAD-like"/>
    <property type="match status" value="1"/>
</dbReference>
<evidence type="ECO:0000256" key="1">
    <source>
        <dbReference type="ARBA" id="ARBA00001946"/>
    </source>
</evidence>
<dbReference type="PANTHER" id="PTHR46193">
    <property type="entry name" value="6-PHOSPHOGLUCONATE PHOSPHATASE"/>
    <property type="match status" value="1"/>
</dbReference>
<evidence type="ECO:0000256" key="3">
    <source>
        <dbReference type="ARBA" id="ARBA00022723"/>
    </source>
</evidence>